<dbReference type="InterPro" id="IPR020084">
    <property type="entry name" value="NUDIX_hydrolase_CS"/>
</dbReference>
<protein>
    <submittedName>
        <fullName evidence="4">Nudix hydrolase 1</fullName>
    </submittedName>
</protein>
<dbReference type="InterPro" id="IPR015797">
    <property type="entry name" value="NUDIX_hydrolase-like_dom_sf"/>
</dbReference>
<dbReference type="PANTHER" id="PTHR16099">
    <property type="entry name" value="8-OXO-DGTP DIPHOSPHATES NUDT15"/>
    <property type="match status" value="1"/>
</dbReference>
<dbReference type="InterPro" id="IPR000086">
    <property type="entry name" value="NUDIX_hydrolase_dom"/>
</dbReference>
<feature type="domain" description="Nudix hydrolase" evidence="3">
    <location>
        <begin position="8"/>
        <end position="139"/>
    </location>
</feature>
<dbReference type="PROSITE" id="PS51462">
    <property type="entry name" value="NUDIX"/>
    <property type="match status" value="1"/>
</dbReference>
<dbReference type="SUPFAM" id="SSF55811">
    <property type="entry name" value="Nudix"/>
    <property type="match status" value="1"/>
</dbReference>
<dbReference type="PRINTS" id="PR00502">
    <property type="entry name" value="NUDIXFAMILY"/>
</dbReference>
<dbReference type="SMR" id="A0A194W1T3"/>
<dbReference type="PROSITE" id="PS00893">
    <property type="entry name" value="NUDIX_BOX"/>
    <property type="match status" value="1"/>
</dbReference>
<reference evidence="4" key="1">
    <citation type="submission" date="2014-12" db="EMBL/GenBank/DDBJ databases">
        <title>Genome Sequence of Valsa Canker Pathogens Uncovers a Specific Adaption of Colonization on Woody Bark.</title>
        <authorList>
            <person name="Yin Z."/>
            <person name="Liu H."/>
            <person name="Gao X."/>
            <person name="Li Z."/>
            <person name="Song N."/>
            <person name="Ke X."/>
            <person name="Dai Q."/>
            <person name="Wu Y."/>
            <person name="Sun Y."/>
            <person name="Xu J.-R."/>
            <person name="Kang Z.K."/>
            <person name="Wang L."/>
            <person name="Huang L."/>
        </authorList>
    </citation>
    <scope>NUCLEOTIDE SEQUENCE [LARGE SCALE GENOMIC DNA]</scope>
    <source>
        <strain evidence="4">03-8</strain>
    </source>
</reference>
<dbReference type="OrthoDB" id="447842at2759"/>
<gene>
    <name evidence="4" type="ORF">VM1G_06582</name>
</gene>
<evidence type="ECO:0000256" key="1">
    <source>
        <dbReference type="ARBA" id="ARBA00022801"/>
    </source>
</evidence>
<dbReference type="GO" id="GO:0005829">
    <property type="term" value="C:cytosol"/>
    <property type="evidence" value="ECO:0007669"/>
    <property type="project" value="TreeGrafter"/>
</dbReference>
<dbReference type="Gene3D" id="3.90.79.10">
    <property type="entry name" value="Nucleoside Triphosphate Pyrophosphohydrolase"/>
    <property type="match status" value="1"/>
</dbReference>
<dbReference type="PANTHER" id="PTHR16099:SF5">
    <property type="entry name" value="NUCLEOTIDE TRIPHOSPHATE DIPHOSPHATASE NUDT15"/>
    <property type="match status" value="1"/>
</dbReference>
<proteinExistence type="inferred from homology"/>
<keyword evidence="1 2" id="KW-0378">Hydrolase</keyword>
<dbReference type="FunFam" id="3.90.79.10:FF:000060">
    <property type="entry name" value="Nudix hydrolase 1"/>
    <property type="match status" value="1"/>
</dbReference>
<name>A0A194W1T3_CYTMA</name>
<sequence>MATPPNSQPRVGVAAVIRGQDGRVVFGRRKASHGAGQWAFPGGHLEYGEEITDCAERETLEETGLKVKARSEIIAVTNDVFTELGKHYITLFVICDMDDPKKQPQLLEPDKCEEWVWKTLDEVKQFNSGDLFLPIQNLLKKPPTYEAINEAVKA</sequence>
<evidence type="ECO:0000256" key="2">
    <source>
        <dbReference type="RuleBase" id="RU003476"/>
    </source>
</evidence>
<dbReference type="Proteomes" id="UP000078559">
    <property type="component" value="Chromosome 6"/>
</dbReference>
<evidence type="ECO:0000259" key="3">
    <source>
        <dbReference type="PROSITE" id="PS51462"/>
    </source>
</evidence>
<evidence type="ECO:0000313" key="5">
    <source>
        <dbReference type="Proteomes" id="UP000078559"/>
    </source>
</evidence>
<comment type="similarity">
    <text evidence="2">Belongs to the Nudix hydrolase family.</text>
</comment>
<keyword evidence="5" id="KW-1185">Reference proteome</keyword>
<dbReference type="AlphaFoldDB" id="A0A194W1T3"/>
<dbReference type="CDD" id="cd04678">
    <property type="entry name" value="NUDIX_MTH2_Nudt15"/>
    <property type="match status" value="1"/>
</dbReference>
<dbReference type="Pfam" id="PF00293">
    <property type="entry name" value="NUDIX"/>
    <property type="match status" value="1"/>
</dbReference>
<evidence type="ECO:0000313" key="4">
    <source>
        <dbReference type="EMBL" id="KUI70486.1"/>
    </source>
</evidence>
<dbReference type="GO" id="GO:0006203">
    <property type="term" value="P:dGTP catabolic process"/>
    <property type="evidence" value="ECO:0007669"/>
    <property type="project" value="TreeGrafter"/>
</dbReference>
<organism evidence="4 5">
    <name type="scientific">Cytospora mali</name>
    <name type="common">Apple Valsa canker fungus</name>
    <name type="synonym">Valsa mali</name>
    <dbReference type="NCBI Taxonomy" id="578113"/>
    <lineage>
        <taxon>Eukaryota</taxon>
        <taxon>Fungi</taxon>
        <taxon>Dikarya</taxon>
        <taxon>Ascomycota</taxon>
        <taxon>Pezizomycotina</taxon>
        <taxon>Sordariomycetes</taxon>
        <taxon>Sordariomycetidae</taxon>
        <taxon>Diaporthales</taxon>
        <taxon>Cytosporaceae</taxon>
        <taxon>Cytospora</taxon>
    </lineage>
</organism>
<accession>A0A194W1T3</accession>
<dbReference type="EMBL" id="CM003103">
    <property type="protein sequence ID" value="KUI70486.1"/>
    <property type="molecule type" value="Genomic_DNA"/>
</dbReference>
<dbReference type="GO" id="GO:0035539">
    <property type="term" value="F:8-oxo-7,8-dihydrodeoxyguanosine triphosphate pyrophosphatase activity"/>
    <property type="evidence" value="ECO:0007669"/>
    <property type="project" value="TreeGrafter"/>
</dbReference>
<dbReference type="InterPro" id="IPR020476">
    <property type="entry name" value="Nudix_hydrolase"/>
</dbReference>